<accession>A0A7J7DFG9</accession>
<dbReference type="GO" id="GO:0060261">
    <property type="term" value="P:positive regulation of transcription initiation by RNA polymerase II"/>
    <property type="evidence" value="ECO:0007669"/>
    <property type="project" value="InterPro"/>
</dbReference>
<keyword evidence="4" id="KW-0238">DNA-binding</keyword>
<evidence type="ECO:0000256" key="5">
    <source>
        <dbReference type="ARBA" id="ARBA00023163"/>
    </source>
</evidence>
<dbReference type="Pfam" id="PF02229">
    <property type="entry name" value="PC4"/>
    <property type="match status" value="1"/>
</dbReference>
<sequence>MSSFRGKRKDEDYASDDNAEAHAPRKKISKAQSSDDSDDVVVCEISKNRRVSVRNWQGKVWVDIREFYIKDGKQYPGKKGSCLFAFFYWLLFTSYVYSRVYSSRLGFICKYLILDFIVFANRCGFLVKIDL</sequence>
<keyword evidence="8" id="KW-1133">Transmembrane helix</keyword>
<evidence type="ECO:0000256" key="8">
    <source>
        <dbReference type="SAM" id="Phobius"/>
    </source>
</evidence>
<keyword evidence="8" id="KW-0472">Membrane</keyword>
<protein>
    <submittedName>
        <fullName evidence="10">RNA polymerase II transcriptional coactivator KIWI-like</fullName>
    </submittedName>
</protein>
<evidence type="ECO:0000259" key="9">
    <source>
        <dbReference type="Pfam" id="PF02229"/>
    </source>
</evidence>
<dbReference type="InterPro" id="IPR045125">
    <property type="entry name" value="Sub1/Tcp4-like"/>
</dbReference>
<dbReference type="GO" id="GO:0003677">
    <property type="term" value="F:DNA binding"/>
    <property type="evidence" value="ECO:0007669"/>
    <property type="project" value="UniProtKB-KW"/>
</dbReference>
<proteinExistence type="inferred from homology"/>
<dbReference type="InterPro" id="IPR003173">
    <property type="entry name" value="PC4_C"/>
</dbReference>
<keyword evidence="11" id="KW-1185">Reference proteome</keyword>
<gene>
    <name evidence="10" type="ORF">HS088_TW07G00610</name>
</gene>
<reference evidence="10 11" key="1">
    <citation type="journal article" date="2020" name="Nat. Commun.">
        <title>Genome of Tripterygium wilfordii and identification of cytochrome P450 involved in triptolide biosynthesis.</title>
        <authorList>
            <person name="Tu L."/>
            <person name="Su P."/>
            <person name="Zhang Z."/>
            <person name="Gao L."/>
            <person name="Wang J."/>
            <person name="Hu T."/>
            <person name="Zhou J."/>
            <person name="Zhang Y."/>
            <person name="Zhao Y."/>
            <person name="Liu Y."/>
            <person name="Song Y."/>
            <person name="Tong Y."/>
            <person name="Lu Y."/>
            <person name="Yang J."/>
            <person name="Xu C."/>
            <person name="Jia M."/>
            <person name="Peters R.J."/>
            <person name="Huang L."/>
            <person name="Gao W."/>
        </authorList>
    </citation>
    <scope>NUCLEOTIDE SEQUENCE [LARGE SCALE GENOMIC DNA]</scope>
    <source>
        <strain evidence="11">cv. XIE 37</strain>
        <tissue evidence="10">Leaf</tissue>
    </source>
</reference>
<dbReference type="GO" id="GO:0003713">
    <property type="term" value="F:transcription coactivator activity"/>
    <property type="evidence" value="ECO:0007669"/>
    <property type="project" value="InterPro"/>
</dbReference>
<evidence type="ECO:0000256" key="1">
    <source>
        <dbReference type="ARBA" id="ARBA00004123"/>
    </source>
</evidence>
<feature type="region of interest" description="Disordered" evidence="7">
    <location>
        <begin position="1"/>
        <end position="39"/>
    </location>
</feature>
<name>A0A7J7DFG9_TRIWF</name>
<dbReference type="InParanoid" id="A0A7J7DFG9"/>
<evidence type="ECO:0000256" key="6">
    <source>
        <dbReference type="ARBA" id="ARBA00023242"/>
    </source>
</evidence>
<evidence type="ECO:0000256" key="3">
    <source>
        <dbReference type="ARBA" id="ARBA00023015"/>
    </source>
</evidence>
<dbReference type="EMBL" id="JAAARO010000007">
    <property type="protein sequence ID" value="KAF5745029.1"/>
    <property type="molecule type" value="Genomic_DNA"/>
</dbReference>
<evidence type="ECO:0000256" key="7">
    <source>
        <dbReference type="SAM" id="MobiDB-lite"/>
    </source>
</evidence>
<evidence type="ECO:0000256" key="2">
    <source>
        <dbReference type="ARBA" id="ARBA00009001"/>
    </source>
</evidence>
<keyword evidence="8" id="KW-0812">Transmembrane</keyword>
<keyword evidence="5" id="KW-0804">Transcription</keyword>
<dbReference type="FunCoup" id="A0A7J7DFG9">
    <property type="interactions" value="3314"/>
</dbReference>
<evidence type="ECO:0000313" key="11">
    <source>
        <dbReference type="Proteomes" id="UP000593562"/>
    </source>
</evidence>
<feature type="domain" description="Transcriptional coactivator p15 (PC4) C-terminal" evidence="9">
    <location>
        <begin position="43"/>
        <end position="80"/>
    </location>
</feature>
<evidence type="ECO:0000313" key="10">
    <source>
        <dbReference type="EMBL" id="KAF5745029.1"/>
    </source>
</evidence>
<dbReference type="PANTHER" id="PTHR13215">
    <property type="entry name" value="RNA POLYMERASE II TRANSCRIPTIONAL COACTIVATOR"/>
    <property type="match status" value="1"/>
</dbReference>
<comment type="similarity">
    <text evidence="2">Belongs to the transcriptional coactivator PC4 family.</text>
</comment>
<feature type="transmembrane region" description="Helical" evidence="8">
    <location>
        <begin position="80"/>
        <end position="98"/>
    </location>
</feature>
<evidence type="ECO:0000256" key="4">
    <source>
        <dbReference type="ARBA" id="ARBA00023125"/>
    </source>
</evidence>
<dbReference type="InterPro" id="IPR009044">
    <property type="entry name" value="ssDNA-bd_transcriptional_reg"/>
</dbReference>
<dbReference type="Gene3D" id="2.30.31.10">
    <property type="entry name" value="Transcriptional Coactivator Pc4, Chain A"/>
    <property type="match status" value="1"/>
</dbReference>
<organism evidence="10 11">
    <name type="scientific">Tripterygium wilfordii</name>
    <name type="common">Thunder God vine</name>
    <dbReference type="NCBI Taxonomy" id="458696"/>
    <lineage>
        <taxon>Eukaryota</taxon>
        <taxon>Viridiplantae</taxon>
        <taxon>Streptophyta</taxon>
        <taxon>Embryophyta</taxon>
        <taxon>Tracheophyta</taxon>
        <taxon>Spermatophyta</taxon>
        <taxon>Magnoliopsida</taxon>
        <taxon>eudicotyledons</taxon>
        <taxon>Gunneridae</taxon>
        <taxon>Pentapetalae</taxon>
        <taxon>rosids</taxon>
        <taxon>fabids</taxon>
        <taxon>Celastrales</taxon>
        <taxon>Celastraceae</taxon>
        <taxon>Tripterygium</taxon>
    </lineage>
</organism>
<keyword evidence="3" id="KW-0805">Transcription regulation</keyword>
<comment type="subcellular location">
    <subcellularLocation>
        <location evidence="1">Nucleus</location>
    </subcellularLocation>
</comment>
<comment type="caution">
    <text evidence="10">The sequence shown here is derived from an EMBL/GenBank/DDBJ whole genome shotgun (WGS) entry which is preliminary data.</text>
</comment>
<keyword evidence="6" id="KW-0539">Nucleus</keyword>
<dbReference type="Proteomes" id="UP000593562">
    <property type="component" value="Unassembled WGS sequence"/>
</dbReference>
<dbReference type="GO" id="GO:0005634">
    <property type="term" value="C:nucleus"/>
    <property type="evidence" value="ECO:0007669"/>
    <property type="project" value="UniProtKB-SubCell"/>
</dbReference>
<dbReference type="SUPFAM" id="SSF54447">
    <property type="entry name" value="ssDNA-binding transcriptional regulator domain"/>
    <property type="match status" value="1"/>
</dbReference>
<dbReference type="AlphaFoldDB" id="A0A7J7DFG9"/>